<accession>A0A238WA88</accession>
<evidence type="ECO:0000256" key="6">
    <source>
        <dbReference type="ARBA" id="ARBA00023239"/>
    </source>
</evidence>
<evidence type="ECO:0000256" key="5">
    <source>
        <dbReference type="ARBA" id="ARBA00023157"/>
    </source>
</evidence>
<sequence length="448" mass="50424">MLPRLTTALFRPVDIAWLVVFRIGAGGLLALEMAGSLALGYYKEYTQPQFHFSYYGFGWLPHWPPAVMIGLHLGAIAAGIAVAAGWRYRLAAPLLTLCYTLLFLAEQTRYINHFYLYCLVAFWLCLLPAHRAASADVHAGRVKLSITTPAWTRYLLVAQLCIVYFYAGLAKLNTDWLMARPLTVWLAPKAHYPIIGSLLGHWLTPWVMSYAGTAFDLLVAPLLLWQRTRRWAFALAAVFHLSNVLIFGLGTFPWFSLMMTACVFFPPSWPRYTPLLRKWVAARIGGPSTLKEAAVPAGAGLLMAGLAAYFVLQLIVPLRFVLYPGNVHWTEEGHYFAWHMMLRSKQGTVVYRVVTPNGNTEFVQPSSYLTRTQTRKLATHPDLILQFAHFLADQYQRRGTGPVQVYADSYLVLNRRPGRPLVRADVDLATQPRTLAPSSWIFPAPPVE</sequence>
<dbReference type="Proteomes" id="UP000198310">
    <property type="component" value="Unassembled WGS sequence"/>
</dbReference>
<proteinExistence type="predicted"/>
<organism evidence="9 10">
    <name type="scientific">Hymenobacter mucosus</name>
    <dbReference type="NCBI Taxonomy" id="1411120"/>
    <lineage>
        <taxon>Bacteria</taxon>
        <taxon>Pseudomonadati</taxon>
        <taxon>Bacteroidota</taxon>
        <taxon>Cytophagia</taxon>
        <taxon>Cytophagales</taxon>
        <taxon>Hymenobacteraceae</taxon>
        <taxon>Hymenobacter</taxon>
    </lineage>
</organism>
<protein>
    <submittedName>
        <fullName evidence="9">Vitamin K-dependent gamma-carboxylase</fullName>
    </submittedName>
</protein>
<dbReference type="PANTHER" id="PTHR12639:SF7">
    <property type="entry name" value="HTTM DOMAIN-CONTAINING PROTEIN"/>
    <property type="match status" value="1"/>
</dbReference>
<name>A0A238WA88_9BACT</name>
<evidence type="ECO:0000256" key="2">
    <source>
        <dbReference type="ARBA" id="ARBA00022692"/>
    </source>
</evidence>
<feature type="transmembrane region" description="Helical" evidence="7">
    <location>
        <begin position="62"/>
        <end position="83"/>
    </location>
</feature>
<dbReference type="GO" id="GO:0012505">
    <property type="term" value="C:endomembrane system"/>
    <property type="evidence" value="ECO:0007669"/>
    <property type="project" value="UniProtKB-SubCell"/>
</dbReference>
<feature type="transmembrane region" description="Helical" evidence="7">
    <location>
        <begin position="293"/>
        <end position="312"/>
    </location>
</feature>
<dbReference type="RefSeq" id="WP_089332003.1">
    <property type="nucleotide sequence ID" value="NZ_FZNS01000002.1"/>
</dbReference>
<feature type="transmembrane region" description="Helical" evidence="7">
    <location>
        <begin position="154"/>
        <end position="172"/>
    </location>
</feature>
<dbReference type="Pfam" id="PF05090">
    <property type="entry name" value="HTTM"/>
    <property type="match status" value="1"/>
</dbReference>
<feature type="transmembrane region" description="Helical" evidence="7">
    <location>
        <begin position="20"/>
        <end position="42"/>
    </location>
</feature>
<evidence type="ECO:0000256" key="1">
    <source>
        <dbReference type="ARBA" id="ARBA00004127"/>
    </source>
</evidence>
<evidence type="ECO:0000256" key="3">
    <source>
        <dbReference type="ARBA" id="ARBA00022989"/>
    </source>
</evidence>
<dbReference type="PANTHER" id="PTHR12639">
    <property type="entry name" value="VITAMIN K-DEPENDENT GAMMA-CARBOXYLASE"/>
    <property type="match status" value="1"/>
</dbReference>
<dbReference type="InterPro" id="IPR007782">
    <property type="entry name" value="VKG_COase"/>
</dbReference>
<dbReference type="GO" id="GO:0019842">
    <property type="term" value="F:vitamin binding"/>
    <property type="evidence" value="ECO:0007669"/>
    <property type="project" value="TreeGrafter"/>
</dbReference>
<feature type="transmembrane region" description="Helical" evidence="7">
    <location>
        <begin position="232"/>
        <end position="255"/>
    </location>
</feature>
<dbReference type="InterPro" id="IPR053935">
    <property type="entry name" value="VKGC_lumenal_dom"/>
</dbReference>
<keyword evidence="6" id="KW-0456">Lyase</keyword>
<evidence type="ECO:0000256" key="4">
    <source>
        <dbReference type="ARBA" id="ARBA00023136"/>
    </source>
</evidence>
<keyword evidence="5" id="KW-1015">Disulfide bond</keyword>
<feature type="transmembrane region" description="Helical" evidence="7">
    <location>
        <begin position="114"/>
        <end position="133"/>
    </location>
</feature>
<evidence type="ECO:0000259" key="8">
    <source>
        <dbReference type="SMART" id="SM00752"/>
    </source>
</evidence>
<dbReference type="GO" id="GO:0008488">
    <property type="term" value="F:gamma-glutamyl carboxylase activity"/>
    <property type="evidence" value="ECO:0007669"/>
    <property type="project" value="InterPro"/>
</dbReference>
<keyword evidence="4 7" id="KW-0472">Membrane</keyword>
<feature type="transmembrane region" description="Helical" evidence="7">
    <location>
        <begin position="207"/>
        <end position="225"/>
    </location>
</feature>
<keyword evidence="3 7" id="KW-1133">Transmembrane helix</keyword>
<feature type="domain" description="HTTM-like" evidence="8">
    <location>
        <begin position="10"/>
        <end position="269"/>
    </location>
</feature>
<keyword evidence="2 7" id="KW-0812">Transmembrane</keyword>
<dbReference type="Pfam" id="PF22777">
    <property type="entry name" value="VKGC_lumenal_dom"/>
    <property type="match status" value="1"/>
</dbReference>
<evidence type="ECO:0000256" key="7">
    <source>
        <dbReference type="SAM" id="Phobius"/>
    </source>
</evidence>
<evidence type="ECO:0000313" key="10">
    <source>
        <dbReference type="Proteomes" id="UP000198310"/>
    </source>
</evidence>
<keyword evidence="10" id="KW-1185">Reference proteome</keyword>
<dbReference type="InterPro" id="IPR053934">
    <property type="entry name" value="HTTM_dom"/>
</dbReference>
<dbReference type="AlphaFoldDB" id="A0A238WA88"/>
<dbReference type="EMBL" id="FZNS01000002">
    <property type="protein sequence ID" value="SNR43472.1"/>
    <property type="molecule type" value="Genomic_DNA"/>
</dbReference>
<reference evidence="10" key="1">
    <citation type="submission" date="2017-06" db="EMBL/GenBank/DDBJ databases">
        <authorList>
            <person name="Varghese N."/>
            <person name="Submissions S."/>
        </authorList>
    </citation>
    <scope>NUCLEOTIDE SEQUENCE [LARGE SCALE GENOMIC DNA]</scope>
    <source>
        <strain evidence="10">DSM 28041</strain>
    </source>
</reference>
<dbReference type="SMART" id="SM00752">
    <property type="entry name" value="HTTM"/>
    <property type="match status" value="1"/>
</dbReference>
<gene>
    <name evidence="9" type="ORF">SAMN06269173_102396</name>
</gene>
<comment type="subcellular location">
    <subcellularLocation>
        <location evidence="1">Endomembrane system</location>
        <topology evidence="1">Multi-pass membrane protein</topology>
    </subcellularLocation>
</comment>
<dbReference type="InterPro" id="IPR011020">
    <property type="entry name" value="HTTM-like"/>
</dbReference>
<evidence type="ECO:0000313" key="9">
    <source>
        <dbReference type="EMBL" id="SNR43472.1"/>
    </source>
</evidence>